<sequence>MLIYSELLPNYMLKDNPSKYDHLNNAKEKRLPRFALSEKNKNRQLYETQINFIPESHIFTMNTSQVATMIHSYRLPMFPTLLPKLEINQNYYNLNENQINDNDDTDSYKSHITLVSIANSNKQVTLKNIHPFSNHLLLKNEIINKEQINNTGKYDSIENDIKRKEIDLLNKEIKTNWKPGDDNNNNNIGSNDLSNRIKHIDELFCEVSRKMYYLSEENGLLMNNLFKATEHLKHLKNILNNNQEHRSTLQHNYRIDSVNRIENSSHKPNDCNSSTRYFVSPHQFIDDDNLNIHRLKLKTGSLHENLFSFSQPNLNQDVNDCNLSEKYNTDNGTHIDHHQYNSNSSDNNTRSNYTEKTRSDIYKTKVTNTNEHSVQKIGDKLLQHSQTSRISQIFTKANHFSTINLTSSLFRSASKERSKRRLI</sequence>
<proteinExistence type="predicted"/>
<organism evidence="2 3">
    <name type="scientific">Schistosoma mansoni</name>
    <name type="common">Blood fluke</name>
    <dbReference type="NCBI Taxonomy" id="6183"/>
    <lineage>
        <taxon>Eukaryota</taxon>
        <taxon>Metazoa</taxon>
        <taxon>Spiralia</taxon>
        <taxon>Lophotrochozoa</taxon>
        <taxon>Platyhelminthes</taxon>
        <taxon>Trematoda</taxon>
        <taxon>Digenea</taxon>
        <taxon>Strigeidida</taxon>
        <taxon>Schistosomatoidea</taxon>
        <taxon>Schistosomatidae</taxon>
        <taxon>Schistosoma</taxon>
    </lineage>
</organism>
<evidence type="ECO:0000313" key="2">
    <source>
        <dbReference type="Proteomes" id="UP000008854"/>
    </source>
</evidence>
<dbReference type="AlphaFoldDB" id="A0A3Q0KR37"/>
<dbReference type="InParanoid" id="A0A3Q0KR37"/>
<name>A0A3Q0KR37_SCHMA</name>
<accession>A0A3Q0KR37</accession>
<evidence type="ECO:0000313" key="3">
    <source>
        <dbReference type="WBParaSite" id="Smp_157570.1"/>
    </source>
</evidence>
<dbReference type="WBParaSite" id="Smp_157570.1">
    <property type="protein sequence ID" value="Smp_157570.1"/>
    <property type="gene ID" value="Smp_157570"/>
</dbReference>
<reference evidence="3" key="2">
    <citation type="submission" date="2018-12" db="UniProtKB">
        <authorList>
            <consortium name="WormBaseParasite"/>
        </authorList>
    </citation>
    <scope>IDENTIFICATION</scope>
    <source>
        <strain evidence="3">Puerto Rican</strain>
    </source>
</reference>
<reference evidence="2" key="1">
    <citation type="journal article" date="2012" name="PLoS Negl. Trop. Dis.">
        <title>A systematically improved high quality genome and transcriptome of the human blood fluke Schistosoma mansoni.</title>
        <authorList>
            <person name="Protasio A.V."/>
            <person name="Tsai I.J."/>
            <person name="Babbage A."/>
            <person name="Nichol S."/>
            <person name="Hunt M."/>
            <person name="Aslett M.A."/>
            <person name="De Silva N."/>
            <person name="Velarde G.S."/>
            <person name="Anderson T.J."/>
            <person name="Clark R.C."/>
            <person name="Davidson C."/>
            <person name="Dillon G.P."/>
            <person name="Holroyd N.E."/>
            <person name="LoVerde P.T."/>
            <person name="Lloyd C."/>
            <person name="McQuillan J."/>
            <person name="Oliveira G."/>
            <person name="Otto T.D."/>
            <person name="Parker-Manuel S.J."/>
            <person name="Quail M.A."/>
            <person name="Wilson R.A."/>
            <person name="Zerlotini A."/>
            <person name="Dunne D.W."/>
            <person name="Berriman M."/>
        </authorList>
    </citation>
    <scope>NUCLEOTIDE SEQUENCE [LARGE SCALE GENOMIC DNA]</scope>
    <source>
        <strain evidence="2">Puerto Rican</strain>
    </source>
</reference>
<dbReference type="Proteomes" id="UP000008854">
    <property type="component" value="Unassembled WGS sequence"/>
</dbReference>
<feature type="compositionally biased region" description="Low complexity" evidence="1">
    <location>
        <begin position="341"/>
        <end position="352"/>
    </location>
</feature>
<feature type="region of interest" description="Disordered" evidence="1">
    <location>
        <begin position="329"/>
        <end position="356"/>
    </location>
</feature>
<keyword evidence="2" id="KW-1185">Reference proteome</keyword>
<evidence type="ECO:0000256" key="1">
    <source>
        <dbReference type="SAM" id="MobiDB-lite"/>
    </source>
</evidence>
<dbReference type="ExpressionAtlas" id="A0A3Q0KR37">
    <property type="expression patterns" value="baseline"/>
</dbReference>
<protein>
    <submittedName>
        <fullName evidence="3">GATA zinc finger domain-containing protein 14-like</fullName>
    </submittedName>
</protein>